<name>A0A7C2K074_9PLAN</name>
<evidence type="ECO:0000256" key="4">
    <source>
        <dbReference type="ARBA" id="ARBA00022490"/>
    </source>
</evidence>
<dbReference type="Pfam" id="PF00254">
    <property type="entry name" value="FKBP_C"/>
    <property type="match status" value="1"/>
</dbReference>
<evidence type="ECO:0000256" key="7">
    <source>
        <dbReference type="ARBA" id="ARBA00023235"/>
    </source>
</evidence>
<comment type="subcellular location">
    <subcellularLocation>
        <location evidence="2">Cytoplasm</location>
    </subcellularLocation>
</comment>
<comment type="similarity">
    <text evidence="3 10">Belongs to the FKBP-type PPIase family.</text>
</comment>
<feature type="domain" description="PPIase FKBP-type" evidence="11">
    <location>
        <begin position="8"/>
        <end position="101"/>
    </location>
</feature>
<gene>
    <name evidence="12" type="ORF">ENQ76_06160</name>
</gene>
<dbReference type="Gene3D" id="3.10.50.40">
    <property type="match status" value="1"/>
</dbReference>
<comment type="function">
    <text evidence="8">Also involved in hydrogenase metallocenter assembly, probably by participating in the nickel insertion step. This function in hydrogenase biosynthesis requires chaperone activity and the presence of the metal-binding domain, but not PPIase activity.</text>
</comment>
<keyword evidence="4" id="KW-0963">Cytoplasm</keyword>
<dbReference type="EMBL" id="DSOK01000178">
    <property type="protein sequence ID" value="HEN15038.1"/>
    <property type="molecule type" value="Genomic_DNA"/>
</dbReference>
<dbReference type="InterPro" id="IPR046357">
    <property type="entry name" value="PPIase_dom_sf"/>
</dbReference>
<dbReference type="PANTHER" id="PTHR47861:SF3">
    <property type="entry name" value="FKBP-TYPE PEPTIDYL-PROLYL CIS-TRANS ISOMERASE SLYD"/>
    <property type="match status" value="1"/>
</dbReference>
<evidence type="ECO:0000256" key="6">
    <source>
        <dbReference type="ARBA" id="ARBA00023186"/>
    </source>
</evidence>
<dbReference type="GO" id="GO:0003755">
    <property type="term" value="F:peptidyl-prolyl cis-trans isomerase activity"/>
    <property type="evidence" value="ECO:0007669"/>
    <property type="project" value="UniProtKB-UniRule"/>
</dbReference>
<dbReference type="EC" id="5.2.1.8" evidence="10"/>
<evidence type="ECO:0000256" key="8">
    <source>
        <dbReference type="ARBA" id="ARBA00037071"/>
    </source>
</evidence>
<keyword evidence="6" id="KW-0143">Chaperone</keyword>
<dbReference type="GO" id="GO:0042026">
    <property type="term" value="P:protein refolding"/>
    <property type="evidence" value="ECO:0007669"/>
    <property type="project" value="UniProtKB-ARBA"/>
</dbReference>
<dbReference type="SUPFAM" id="SSF54534">
    <property type="entry name" value="FKBP-like"/>
    <property type="match status" value="1"/>
</dbReference>
<evidence type="ECO:0000256" key="5">
    <source>
        <dbReference type="ARBA" id="ARBA00023110"/>
    </source>
</evidence>
<evidence type="ECO:0000256" key="1">
    <source>
        <dbReference type="ARBA" id="ARBA00000971"/>
    </source>
</evidence>
<keyword evidence="5 9" id="KW-0697">Rotamase</keyword>
<dbReference type="AlphaFoldDB" id="A0A7C2K074"/>
<proteinExistence type="inferred from homology"/>
<sequence>MLHTAQCGDRVQVQCLRLSRSAKSEVPRRLTTLEFTVGGREVIAGISQGVIGMAPGETRRLSIPAKEGFGAVRRALIRTVPRHRFPENVELYIGKCLNSTSTRTGRRRRVKVIGINADAILVDANHPLAGKVLEVEVQLLALDSFTSDHGELSSAAD</sequence>
<evidence type="ECO:0000256" key="2">
    <source>
        <dbReference type="ARBA" id="ARBA00004496"/>
    </source>
</evidence>
<evidence type="ECO:0000259" key="11">
    <source>
        <dbReference type="PROSITE" id="PS50059"/>
    </source>
</evidence>
<protein>
    <recommendedName>
        <fullName evidence="10">Peptidyl-prolyl cis-trans isomerase</fullName>
        <ecNumber evidence="10">5.2.1.8</ecNumber>
    </recommendedName>
</protein>
<reference evidence="12" key="1">
    <citation type="journal article" date="2020" name="mSystems">
        <title>Genome- and Community-Level Interaction Insights into Carbon Utilization and Element Cycling Functions of Hydrothermarchaeota in Hydrothermal Sediment.</title>
        <authorList>
            <person name="Zhou Z."/>
            <person name="Liu Y."/>
            <person name="Xu W."/>
            <person name="Pan J."/>
            <person name="Luo Z.H."/>
            <person name="Li M."/>
        </authorList>
    </citation>
    <scope>NUCLEOTIDE SEQUENCE [LARGE SCALE GENOMIC DNA]</scope>
    <source>
        <strain evidence="12">SpSt-339</strain>
    </source>
</reference>
<evidence type="ECO:0000256" key="10">
    <source>
        <dbReference type="RuleBase" id="RU003915"/>
    </source>
</evidence>
<evidence type="ECO:0000256" key="9">
    <source>
        <dbReference type="PROSITE-ProRule" id="PRU00277"/>
    </source>
</evidence>
<comment type="caution">
    <text evidence="12">The sequence shown here is derived from an EMBL/GenBank/DDBJ whole genome shotgun (WGS) entry which is preliminary data.</text>
</comment>
<dbReference type="GO" id="GO:0005737">
    <property type="term" value="C:cytoplasm"/>
    <property type="evidence" value="ECO:0007669"/>
    <property type="project" value="UniProtKB-SubCell"/>
</dbReference>
<accession>A0A7C2K074</accession>
<dbReference type="PANTHER" id="PTHR47861">
    <property type="entry name" value="FKBP-TYPE PEPTIDYL-PROLYL CIS-TRANS ISOMERASE SLYD"/>
    <property type="match status" value="1"/>
</dbReference>
<dbReference type="InterPro" id="IPR001179">
    <property type="entry name" value="PPIase_FKBP_dom"/>
</dbReference>
<evidence type="ECO:0000313" key="12">
    <source>
        <dbReference type="EMBL" id="HEN15038.1"/>
    </source>
</evidence>
<organism evidence="12">
    <name type="scientific">Schlesneria paludicola</name>
    <dbReference type="NCBI Taxonomy" id="360056"/>
    <lineage>
        <taxon>Bacteria</taxon>
        <taxon>Pseudomonadati</taxon>
        <taxon>Planctomycetota</taxon>
        <taxon>Planctomycetia</taxon>
        <taxon>Planctomycetales</taxon>
        <taxon>Planctomycetaceae</taxon>
        <taxon>Schlesneria</taxon>
    </lineage>
</organism>
<dbReference type="PROSITE" id="PS50059">
    <property type="entry name" value="FKBP_PPIASE"/>
    <property type="match status" value="1"/>
</dbReference>
<keyword evidence="7 9" id="KW-0413">Isomerase</keyword>
<evidence type="ECO:0000256" key="3">
    <source>
        <dbReference type="ARBA" id="ARBA00006577"/>
    </source>
</evidence>
<comment type="catalytic activity">
    <reaction evidence="1 9 10">
        <text>[protein]-peptidylproline (omega=180) = [protein]-peptidylproline (omega=0)</text>
        <dbReference type="Rhea" id="RHEA:16237"/>
        <dbReference type="Rhea" id="RHEA-COMP:10747"/>
        <dbReference type="Rhea" id="RHEA-COMP:10748"/>
        <dbReference type="ChEBI" id="CHEBI:83833"/>
        <dbReference type="ChEBI" id="CHEBI:83834"/>
        <dbReference type="EC" id="5.2.1.8"/>
    </reaction>
</comment>